<keyword evidence="5" id="KW-1185">Reference proteome</keyword>
<feature type="compositionally biased region" description="Low complexity" evidence="1">
    <location>
        <begin position="260"/>
        <end position="272"/>
    </location>
</feature>
<feature type="compositionally biased region" description="Basic and acidic residues" evidence="1">
    <location>
        <begin position="421"/>
        <end position="440"/>
    </location>
</feature>
<dbReference type="InterPro" id="IPR046672">
    <property type="entry name" value="DUF6542"/>
</dbReference>
<feature type="compositionally biased region" description="Basic and acidic residues" evidence="1">
    <location>
        <begin position="499"/>
        <end position="525"/>
    </location>
</feature>
<accession>A0A846X4I9</accession>
<keyword evidence="2" id="KW-0472">Membrane</keyword>
<evidence type="ECO:0000313" key="4">
    <source>
        <dbReference type="EMBL" id="NKY20053.1"/>
    </source>
</evidence>
<organism evidence="4 5">
    <name type="scientific">Tsukamurella spumae</name>
    <dbReference type="NCBI Taxonomy" id="44753"/>
    <lineage>
        <taxon>Bacteria</taxon>
        <taxon>Bacillati</taxon>
        <taxon>Actinomycetota</taxon>
        <taxon>Actinomycetes</taxon>
        <taxon>Mycobacteriales</taxon>
        <taxon>Tsukamurellaceae</taxon>
        <taxon>Tsukamurella</taxon>
    </lineage>
</organism>
<dbReference type="AlphaFoldDB" id="A0A846X4I9"/>
<dbReference type="Proteomes" id="UP000582646">
    <property type="component" value="Unassembled WGS sequence"/>
</dbReference>
<feature type="region of interest" description="Disordered" evidence="1">
    <location>
        <begin position="227"/>
        <end position="543"/>
    </location>
</feature>
<keyword evidence="2" id="KW-1133">Transmembrane helix</keyword>
<reference evidence="4 5" key="1">
    <citation type="submission" date="2020-04" db="EMBL/GenBank/DDBJ databases">
        <title>MicrobeNet Type strains.</title>
        <authorList>
            <person name="Nicholson A.C."/>
        </authorList>
    </citation>
    <scope>NUCLEOTIDE SEQUENCE [LARGE SCALE GENOMIC DNA]</scope>
    <source>
        <strain evidence="4 5">DSM 44113</strain>
    </source>
</reference>
<keyword evidence="2" id="KW-0812">Transmembrane</keyword>
<feature type="compositionally biased region" description="Low complexity" evidence="1">
    <location>
        <begin position="163"/>
        <end position="182"/>
    </location>
</feature>
<feature type="compositionally biased region" description="Basic and acidic residues" evidence="1">
    <location>
        <begin position="374"/>
        <end position="395"/>
    </location>
</feature>
<feature type="compositionally biased region" description="Basic and acidic residues" evidence="1">
    <location>
        <begin position="482"/>
        <end position="492"/>
    </location>
</feature>
<feature type="transmembrane region" description="Helical" evidence="2">
    <location>
        <begin position="115"/>
        <end position="138"/>
    </location>
</feature>
<feature type="region of interest" description="Disordered" evidence="1">
    <location>
        <begin position="150"/>
        <end position="194"/>
    </location>
</feature>
<dbReference type="RefSeq" id="WP_168547023.1">
    <property type="nucleotide sequence ID" value="NZ_BAAAKS010000002.1"/>
</dbReference>
<evidence type="ECO:0000256" key="2">
    <source>
        <dbReference type="SAM" id="Phobius"/>
    </source>
</evidence>
<evidence type="ECO:0000259" key="3">
    <source>
        <dbReference type="Pfam" id="PF20177"/>
    </source>
</evidence>
<sequence>MSKFQPSRSQVPVDERSVLATVPGLPWWGAVLTLLVFTGVGALAAGEYTGVNAGVLAMAVGAIVAVLAVRNRALFTAIVQPPLVIATAIPVYKWFSLPSPRSTSKILTDVLFPLIALFPWMFWISVVVIAIGGARFMVYRRLTSTARSVQRVGSKSDSRAGARRASSTATADGATAKSGTTTRSGAAKQLAEASGPTLGERLRAAFTRLRPGPAAAPAAAGAAALVADGAARSERHQRGSSHRSSRAVRDRAERRERPETAATESAARGRSSAARRDEARRDEVRRDEVRRDDVRREAPRREGVRREDLRRERTRREEIAARDAGAPATQINHVVRPDSAPIRRPEPMRRRPVDADRRDLPRGARPRPAVAQGDRPRPGPHDSRELRRDGDRRSLDPQPRWRGVPEAPRPDAPSGPHRAAARADSRDYRREARDIDRARGVAEPAAPRIERERPRIPRDDFASLPRLSGDRSAQPDLPSLSRDVERPSRRAEPPSSPGRYEHYRAPRYRPQSEDRAVETNFRDDFAEPVEEAPRQIRRHRYKD</sequence>
<proteinExistence type="predicted"/>
<evidence type="ECO:0000256" key="1">
    <source>
        <dbReference type="SAM" id="MobiDB-lite"/>
    </source>
</evidence>
<comment type="caution">
    <text evidence="4">The sequence shown here is derived from an EMBL/GenBank/DDBJ whole genome shotgun (WGS) entry which is preliminary data.</text>
</comment>
<feature type="transmembrane region" description="Helical" evidence="2">
    <location>
        <begin position="74"/>
        <end position="95"/>
    </location>
</feature>
<feature type="compositionally biased region" description="Basic and acidic residues" evidence="1">
    <location>
        <begin position="274"/>
        <end position="321"/>
    </location>
</feature>
<protein>
    <recommendedName>
        <fullName evidence="3">DUF6542 domain-containing protein</fullName>
    </recommendedName>
</protein>
<name>A0A846X4I9_9ACTN</name>
<gene>
    <name evidence="4" type="ORF">HF999_16965</name>
</gene>
<feature type="transmembrane region" description="Helical" evidence="2">
    <location>
        <begin position="25"/>
        <end position="45"/>
    </location>
</feature>
<feature type="transmembrane region" description="Helical" evidence="2">
    <location>
        <begin position="51"/>
        <end position="69"/>
    </location>
</feature>
<evidence type="ECO:0000313" key="5">
    <source>
        <dbReference type="Proteomes" id="UP000582646"/>
    </source>
</evidence>
<dbReference type="EMBL" id="JAAXOQ010000025">
    <property type="protein sequence ID" value="NKY20053.1"/>
    <property type="molecule type" value="Genomic_DNA"/>
</dbReference>
<dbReference type="Pfam" id="PF20177">
    <property type="entry name" value="DUF6542"/>
    <property type="match status" value="1"/>
</dbReference>
<feature type="compositionally biased region" description="Basic and acidic residues" evidence="1">
    <location>
        <begin position="247"/>
        <end position="259"/>
    </location>
</feature>
<feature type="compositionally biased region" description="Basic and acidic residues" evidence="1">
    <location>
        <begin position="448"/>
        <end position="461"/>
    </location>
</feature>
<feature type="compositionally biased region" description="Basic and acidic residues" evidence="1">
    <location>
        <begin position="341"/>
        <end position="362"/>
    </location>
</feature>
<feature type="domain" description="DUF6542" evidence="3">
    <location>
        <begin position="24"/>
        <end position="141"/>
    </location>
</feature>